<keyword evidence="1" id="KW-0456">Lyase</keyword>
<dbReference type="AlphaFoldDB" id="A0A8T1WTY4"/>
<evidence type="ECO:0000259" key="2">
    <source>
        <dbReference type="Pfam" id="PF01974"/>
    </source>
</evidence>
<gene>
    <name evidence="3" type="ORF">PHYBOEH_002769</name>
</gene>
<comment type="caution">
    <text evidence="3">The sequence shown here is derived from an EMBL/GenBank/DDBJ whole genome shotgun (WGS) entry which is preliminary data.</text>
</comment>
<protein>
    <recommendedName>
        <fullName evidence="2">tRNA intron endonuclease catalytic domain-containing protein</fullName>
    </recommendedName>
</protein>
<feature type="domain" description="tRNA intron endonuclease catalytic" evidence="2">
    <location>
        <begin position="114"/>
        <end position="188"/>
    </location>
</feature>
<dbReference type="GO" id="GO:0000213">
    <property type="term" value="F:tRNA-intron lyase activity"/>
    <property type="evidence" value="ECO:0007669"/>
    <property type="project" value="InterPro"/>
</dbReference>
<organism evidence="3 4">
    <name type="scientific">Phytophthora boehmeriae</name>
    <dbReference type="NCBI Taxonomy" id="109152"/>
    <lineage>
        <taxon>Eukaryota</taxon>
        <taxon>Sar</taxon>
        <taxon>Stramenopiles</taxon>
        <taxon>Oomycota</taxon>
        <taxon>Peronosporomycetes</taxon>
        <taxon>Peronosporales</taxon>
        <taxon>Peronosporaceae</taxon>
        <taxon>Phytophthora</taxon>
    </lineage>
</organism>
<reference evidence="3" key="1">
    <citation type="submission" date="2021-02" db="EMBL/GenBank/DDBJ databases">
        <authorList>
            <person name="Palmer J.M."/>
        </authorList>
    </citation>
    <scope>NUCLEOTIDE SEQUENCE</scope>
    <source>
        <strain evidence="3">SCRP23</strain>
    </source>
</reference>
<dbReference type="Proteomes" id="UP000693981">
    <property type="component" value="Unassembled WGS sequence"/>
</dbReference>
<dbReference type="PANTHER" id="PTHR13070">
    <property type="entry name" value="TRNA-SPLICING ENDONUCLEASE SUBUNIT SEN34-RELATED"/>
    <property type="match status" value="1"/>
</dbReference>
<evidence type="ECO:0000313" key="3">
    <source>
        <dbReference type="EMBL" id="KAG7396114.1"/>
    </source>
</evidence>
<dbReference type="InterPro" id="IPR006677">
    <property type="entry name" value="tRNA_intron_Endonuc_cat-like"/>
</dbReference>
<evidence type="ECO:0000313" key="4">
    <source>
        <dbReference type="Proteomes" id="UP000693981"/>
    </source>
</evidence>
<dbReference type="NCBIfam" id="TIGR00324">
    <property type="entry name" value="endA"/>
    <property type="match status" value="1"/>
</dbReference>
<keyword evidence="4" id="KW-1185">Reference proteome</keyword>
<dbReference type="OrthoDB" id="48041at2759"/>
<accession>A0A8T1WTY4</accession>
<dbReference type="CDD" id="cd22363">
    <property type="entry name" value="tRNA-intron_lyase_C"/>
    <property type="match status" value="1"/>
</dbReference>
<dbReference type="InterPro" id="IPR006676">
    <property type="entry name" value="tRNA_splic"/>
</dbReference>
<dbReference type="Pfam" id="PF01974">
    <property type="entry name" value="tRNA_int_endo"/>
    <property type="match status" value="1"/>
</dbReference>
<dbReference type="EMBL" id="JAGDFL010000171">
    <property type="protein sequence ID" value="KAG7396114.1"/>
    <property type="molecule type" value="Genomic_DNA"/>
</dbReference>
<sequence length="236" mass="26117">MECAVATVVAGAQDVEATYALVTDADDVIYLQTERRIFGTTEGFAATADSKAPRLRLALEEVAVGVTKGFLRLEAAASSGAEGQLLAQEIERQLTSEEVDPDATWTMPPLRRQRLRVFQDLWERGYFVTFGSKFGADFLIYKGDPKKAHAVALIIVKSYDEEFARADVVSFCRVAKMVKKQLLFACVQPLDGGERTNFRKEDASNDSDGTEAWTNRIVYISLSHALLVSHQEENDG</sequence>
<proteinExistence type="predicted"/>
<name>A0A8T1WTY4_9STRA</name>
<dbReference type="GO" id="GO:0000379">
    <property type="term" value="P:tRNA-type intron splice site recognition and cleavage"/>
    <property type="evidence" value="ECO:0007669"/>
    <property type="project" value="TreeGrafter"/>
</dbReference>
<evidence type="ECO:0000256" key="1">
    <source>
        <dbReference type="ARBA" id="ARBA00023239"/>
    </source>
</evidence>
<dbReference type="PANTHER" id="PTHR13070:SF0">
    <property type="entry name" value="TRNA-SPLICING ENDONUCLEASE SUBUNIT SEN34"/>
    <property type="match status" value="1"/>
</dbReference>